<sequence length="572" mass="60302">MALSEVFTWQRTSSALDALEALLRCSGCGVIATEPRRYGRCAHVFCGPCADISGTCTSCAVPSEAREQRTDTTLSAMAAGCAELRQLLGLGGAQTAPTHGSTAPPRDSTAPVERRERSPRKKAERDVGDGRQKEEVKEKEGGNKARQKKESQKKDDGDVAGNTEKERKSEGKGSKTKRNVEKPSDKPAENPGSSKKPCAPPSGQSGTGGRRTQSSGSSLVSSAGLTKRNAKGETRLHAACVRGDLERVSDLLAAGASPNTQDNAGWTPLHEACEAGRLELAAALLEAGALPDPPGLQLRTPLHEAVAAGRAELAALLVGRGADPDARCLYGTTPRQLAAGRAEMEAALDTPRQTPSTSQTEHSADGAVVLAATELSTSAVGALKKTATRLGWKFAAAVTDATTHLVCAERPPGLSVPRLRALLAGAWLVTADWTDACAEAGHTLPAEPWHVAGEAGSRACRRRQRLQPPLLTGLHVYLQGAFKQLPRAELTSLIQLAGGLVLSRPPNPEAIPPAEKTVAYHAAEGSPLRNTSHLVIFEEPPAIQYDMAHVKSLPLAWLLLSLETHTLADPIR</sequence>
<dbReference type="PRINTS" id="PR01415">
    <property type="entry name" value="ANKYRIN"/>
</dbReference>
<dbReference type="GO" id="GO:0008270">
    <property type="term" value="F:zinc ion binding"/>
    <property type="evidence" value="ECO:0007669"/>
    <property type="project" value="UniProtKB-KW"/>
</dbReference>
<evidence type="ECO:0000256" key="2">
    <source>
        <dbReference type="ARBA" id="ARBA00022737"/>
    </source>
</evidence>
<keyword evidence="1" id="KW-0479">Metal-binding</keyword>
<feature type="repeat" description="ANK" evidence="6">
    <location>
        <begin position="297"/>
        <end position="329"/>
    </location>
</feature>
<dbReference type="PANTHER" id="PTHR24171:SF8">
    <property type="entry name" value="BRCA1-ASSOCIATED RING DOMAIN PROTEIN 1"/>
    <property type="match status" value="1"/>
</dbReference>
<dbReference type="InterPro" id="IPR036420">
    <property type="entry name" value="BRCT_dom_sf"/>
</dbReference>
<keyword evidence="10" id="KW-1185">Reference proteome</keyword>
<dbReference type="SMART" id="SM00248">
    <property type="entry name" value="ANK"/>
    <property type="match status" value="3"/>
</dbReference>
<evidence type="ECO:0000259" key="8">
    <source>
        <dbReference type="PROSITE" id="PS50172"/>
    </source>
</evidence>
<feature type="compositionally biased region" description="Low complexity" evidence="7">
    <location>
        <begin position="210"/>
        <end position="225"/>
    </location>
</feature>
<evidence type="ECO:0000256" key="7">
    <source>
        <dbReference type="SAM" id="MobiDB-lite"/>
    </source>
</evidence>
<dbReference type="Gene3D" id="3.40.50.10190">
    <property type="entry name" value="BRCT domain"/>
    <property type="match status" value="2"/>
</dbReference>
<feature type="repeat" description="ANK" evidence="6">
    <location>
        <begin position="264"/>
        <end position="289"/>
    </location>
</feature>
<evidence type="ECO:0000256" key="3">
    <source>
        <dbReference type="ARBA" id="ARBA00022771"/>
    </source>
</evidence>
<dbReference type="Pfam" id="PF12796">
    <property type="entry name" value="Ank_2"/>
    <property type="match status" value="1"/>
</dbReference>
<dbReference type="GO" id="GO:0031436">
    <property type="term" value="C:BRCA1-BARD1 complex"/>
    <property type="evidence" value="ECO:0007669"/>
    <property type="project" value="TreeGrafter"/>
</dbReference>
<dbReference type="EMBL" id="VIIS01000259">
    <property type="protein sequence ID" value="KAF0311146.1"/>
    <property type="molecule type" value="Genomic_DNA"/>
</dbReference>
<dbReference type="SUPFAM" id="SSF48403">
    <property type="entry name" value="Ankyrin repeat"/>
    <property type="match status" value="1"/>
</dbReference>
<evidence type="ECO:0000313" key="9">
    <source>
        <dbReference type="EMBL" id="KAF0311146.1"/>
    </source>
</evidence>
<keyword evidence="3" id="KW-0863">Zinc-finger</keyword>
<dbReference type="SUPFAM" id="SSF57850">
    <property type="entry name" value="RING/U-box"/>
    <property type="match status" value="1"/>
</dbReference>
<keyword evidence="5 6" id="KW-0040">ANK repeat</keyword>
<dbReference type="PANTHER" id="PTHR24171">
    <property type="entry name" value="ANKYRIN REPEAT DOMAIN-CONTAINING PROTEIN 39-RELATED"/>
    <property type="match status" value="1"/>
</dbReference>
<feature type="compositionally biased region" description="Basic and acidic residues" evidence="7">
    <location>
        <begin position="112"/>
        <end position="188"/>
    </location>
</feature>
<dbReference type="AlphaFoldDB" id="A0A6A4WUD6"/>
<accession>A0A6A4WUD6</accession>
<feature type="repeat" description="ANK" evidence="6">
    <location>
        <begin position="231"/>
        <end position="263"/>
    </location>
</feature>
<proteinExistence type="predicted"/>
<dbReference type="InterPro" id="IPR036770">
    <property type="entry name" value="Ankyrin_rpt-contain_sf"/>
</dbReference>
<feature type="domain" description="BRCT" evidence="8">
    <location>
        <begin position="359"/>
        <end position="451"/>
    </location>
</feature>
<evidence type="ECO:0000256" key="5">
    <source>
        <dbReference type="ARBA" id="ARBA00023043"/>
    </source>
</evidence>
<dbReference type="PROSITE" id="PS50297">
    <property type="entry name" value="ANK_REP_REGION"/>
    <property type="match status" value="3"/>
</dbReference>
<dbReference type="InterPro" id="IPR002110">
    <property type="entry name" value="Ankyrin_rpt"/>
</dbReference>
<feature type="region of interest" description="Disordered" evidence="7">
    <location>
        <begin position="92"/>
        <end position="230"/>
    </location>
</feature>
<evidence type="ECO:0000256" key="1">
    <source>
        <dbReference type="ARBA" id="ARBA00022723"/>
    </source>
</evidence>
<dbReference type="Gene3D" id="3.30.40.10">
    <property type="entry name" value="Zinc/RING finger domain, C3HC4 (zinc finger)"/>
    <property type="match status" value="1"/>
</dbReference>
<evidence type="ECO:0000313" key="10">
    <source>
        <dbReference type="Proteomes" id="UP000440578"/>
    </source>
</evidence>
<reference evidence="9 10" key="1">
    <citation type="submission" date="2019-07" db="EMBL/GenBank/DDBJ databases">
        <title>Draft genome assembly of a fouling barnacle, Amphibalanus amphitrite (Darwin, 1854): The first reference genome for Thecostraca.</title>
        <authorList>
            <person name="Kim W."/>
        </authorList>
    </citation>
    <scope>NUCLEOTIDE SEQUENCE [LARGE SCALE GENOMIC DNA]</scope>
    <source>
        <strain evidence="9">SNU_AA5</strain>
        <tissue evidence="9">Soma without cirri and trophi</tissue>
    </source>
</reference>
<dbReference type="GO" id="GO:0070531">
    <property type="term" value="C:BRCA1-A complex"/>
    <property type="evidence" value="ECO:0007669"/>
    <property type="project" value="TreeGrafter"/>
</dbReference>
<keyword evidence="2" id="KW-0677">Repeat</keyword>
<evidence type="ECO:0000256" key="4">
    <source>
        <dbReference type="ARBA" id="ARBA00022833"/>
    </source>
</evidence>
<comment type="caution">
    <text evidence="9">The sequence shown here is derived from an EMBL/GenBank/DDBJ whole genome shotgun (WGS) entry which is preliminary data.</text>
</comment>
<name>A0A6A4WUD6_AMPAM</name>
<feature type="domain" description="BRCT" evidence="8">
    <location>
        <begin position="466"/>
        <end position="572"/>
    </location>
</feature>
<dbReference type="GO" id="GO:0085020">
    <property type="term" value="P:protein K6-linked ubiquitination"/>
    <property type="evidence" value="ECO:0007669"/>
    <property type="project" value="TreeGrafter"/>
</dbReference>
<dbReference type="Gene3D" id="1.25.40.20">
    <property type="entry name" value="Ankyrin repeat-containing domain"/>
    <property type="match status" value="1"/>
</dbReference>
<dbReference type="Proteomes" id="UP000440578">
    <property type="component" value="Unassembled WGS sequence"/>
</dbReference>
<dbReference type="PROSITE" id="PS00518">
    <property type="entry name" value="ZF_RING_1"/>
    <property type="match status" value="1"/>
</dbReference>
<evidence type="ECO:0000256" key="6">
    <source>
        <dbReference type="PROSITE-ProRule" id="PRU00023"/>
    </source>
</evidence>
<protein>
    <submittedName>
        <fullName evidence="9">BRCA1-associated RING domain protein 1</fullName>
    </submittedName>
</protein>
<dbReference type="GO" id="GO:0004842">
    <property type="term" value="F:ubiquitin-protein transferase activity"/>
    <property type="evidence" value="ECO:0007669"/>
    <property type="project" value="TreeGrafter"/>
</dbReference>
<keyword evidence="4" id="KW-0862">Zinc</keyword>
<dbReference type="SUPFAM" id="SSF52113">
    <property type="entry name" value="BRCT domain"/>
    <property type="match status" value="2"/>
</dbReference>
<dbReference type="InterPro" id="IPR017907">
    <property type="entry name" value="Znf_RING_CS"/>
</dbReference>
<dbReference type="PROSITE" id="PS50172">
    <property type="entry name" value="BRCT"/>
    <property type="match status" value="2"/>
</dbReference>
<dbReference type="PROSITE" id="PS50088">
    <property type="entry name" value="ANK_REPEAT"/>
    <property type="match status" value="3"/>
</dbReference>
<dbReference type="InterPro" id="IPR001357">
    <property type="entry name" value="BRCT_dom"/>
</dbReference>
<dbReference type="SMART" id="SM00292">
    <property type="entry name" value="BRCT"/>
    <property type="match status" value="2"/>
</dbReference>
<dbReference type="InterPro" id="IPR013083">
    <property type="entry name" value="Znf_RING/FYVE/PHD"/>
</dbReference>
<gene>
    <name evidence="9" type="primary">Bard1</name>
    <name evidence="9" type="ORF">FJT64_001859</name>
</gene>
<dbReference type="OrthoDB" id="2384350at2759"/>
<organism evidence="9 10">
    <name type="scientific">Amphibalanus amphitrite</name>
    <name type="common">Striped barnacle</name>
    <name type="synonym">Balanus amphitrite</name>
    <dbReference type="NCBI Taxonomy" id="1232801"/>
    <lineage>
        <taxon>Eukaryota</taxon>
        <taxon>Metazoa</taxon>
        <taxon>Ecdysozoa</taxon>
        <taxon>Arthropoda</taxon>
        <taxon>Crustacea</taxon>
        <taxon>Multicrustacea</taxon>
        <taxon>Cirripedia</taxon>
        <taxon>Thoracica</taxon>
        <taxon>Thoracicalcarea</taxon>
        <taxon>Balanomorpha</taxon>
        <taxon>Balanoidea</taxon>
        <taxon>Balanidae</taxon>
        <taxon>Amphibalaninae</taxon>
        <taxon>Amphibalanus</taxon>
    </lineage>
</organism>